<feature type="signal peptide" evidence="3">
    <location>
        <begin position="1"/>
        <end position="29"/>
    </location>
</feature>
<organism evidence="5 6">
    <name type="scientific">Stratiformator vulcanicus</name>
    <dbReference type="NCBI Taxonomy" id="2527980"/>
    <lineage>
        <taxon>Bacteria</taxon>
        <taxon>Pseudomonadati</taxon>
        <taxon>Planctomycetota</taxon>
        <taxon>Planctomycetia</taxon>
        <taxon>Planctomycetales</taxon>
        <taxon>Planctomycetaceae</taxon>
        <taxon>Stratiformator</taxon>
    </lineage>
</organism>
<keyword evidence="1" id="KW-0175">Coiled coil</keyword>
<dbReference type="InterPro" id="IPR002035">
    <property type="entry name" value="VWF_A"/>
</dbReference>
<sequence length="392" mass="42370" precursor="true">MLASLCFRSSLAALGVIAVFGLNSPSAISDDPAEKPAPVSEAPKIEIAILLDTSNSMDGLINQAKAQLWKIVNEFATAERDGASPELRVALYEYGKSSLAPGEGYLRQITSLTDDLDRISEELFALTTNGGDEYCGQVIAAATKGLDWSSANNDLKLIVIAGNEPFTQGSVDYKVACKAAIAKGVIINTIFCGPEEEGIRTSWKDGAVLADGTYSHIDQNQAVATINTPYDKELSALSGNLNKTYVAFGAKKQRQRFLQNQEAQDSNAALAAPAAAAERAQFKAGGLYDNSARDLVDAIDKNKVRLDELKAEELPEELKGKSTEEQKEVLAKKAAERAKIQARIQELSKQRNEYVAGERKRLAEDGEENSLEGALSTTLRRQAESRGFQFSE</sequence>
<feature type="domain" description="VWFA" evidence="4">
    <location>
        <begin position="44"/>
        <end position="228"/>
    </location>
</feature>
<proteinExistence type="predicted"/>
<feature type="region of interest" description="Disordered" evidence="2">
    <location>
        <begin position="359"/>
        <end position="392"/>
    </location>
</feature>
<reference evidence="5 6" key="1">
    <citation type="submission" date="2019-02" db="EMBL/GenBank/DDBJ databases">
        <title>Deep-cultivation of Planctomycetes and their phenomic and genomic characterization uncovers novel biology.</title>
        <authorList>
            <person name="Wiegand S."/>
            <person name="Jogler M."/>
            <person name="Boedeker C."/>
            <person name="Pinto D."/>
            <person name="Vollmers J."/>
            <person name="Rivas-Marin E."/>
            <person name="Kohn T."/>
            <person name="Peeters S.H."/>
            <person name="Heuer A."/>
            <person name="Rast P."/>
            <person name="Oberbeckmann S."/>
            <person name="Bunk B."/>
            <person name="Jeske O."/>
            <person name="Meyerdierks A."/>
            <person name="Storesund J.E."/>
            <person name="Kallscheuer N."/>
            <person name="Luecker S."/>
            <person name="Lage O.M."/>
            <person name="Pohl T."/>
            <person name="Merkel B.J."/>
            <person name="Hornburger P."/>
            <person name="Mueller R.-W."/>
            <person name="Bruemmer F."/>
            <person name="Labrenz M."/>
            <person name="Spormann A.M."/>
            <person name="Op den Camp H."/>
            <person name="Overmann J."/>
            <person name="Amann R."/>
            <person name="Jetten M.S.M."/>
            <person name="Mascher T."/>
            <person name="Medema M.H."/>
            <person name="Devos D.P."/>
            <person name="Kaster A.-K."/>
            <person name="Ovreas L."/>
            <person name="Rohde M."/>
            <person name="Galperin M.Y."/>
            <person name="Jogler C."/>
        </authorList>
    </citation>
    <scope>NUCLEOTIDE SEQUENCE [LARGE SCALE GENOMIC DNA]</scope>
    <source>
        <strain evidence="5 6">Pan189</strain>
    </source>
</reference>
<dbReference type="Proteomes" id="UP000317318">
    <property type="component" value="Chromosome"/>
</dbReference>
<dbReference type="AlphaFoldDB" id="A0A517R0C5"/>
<dbReference type="Gene3D" id="3.40.50.410">
    <property type="entry name" value="von Willebrand factor, type A domain"/>
    <property type="match status" value="1"/>
</dbReference>
<keyword evidence="3" id="KW-0732">Signal</keyword>
<name>A0A517R0C5_9PLAN</name>
<evidence type="ECO:0000259" key="4">
    <source>
        <dbReference type="SMART" id="SM00327"/>
    </source>
</evidence>
<evidence type="ECO:0000313" key="6">
    <source>
        <dbReference type="Proteomes" id="UP000317318"/>
    </source>
</evidence>
<dbReference type="Pfam" id="PF00092">
    <property type="entry name" value="VWA"/>
    <property type="match status" value="1"/>
</dbReference>
<feature type="coiled-coil region" evidence="1">
    <location>
        <begin position="292"/>
        <end position="350"/>
    </location>
</feature>
<dbReference type="RefSeq" id="WP_145363456.1">
    <property type="nucleotide sequence ID" value="NZ_CP036268.1"/>
</dbReference>
<dbReference type="OrthoDB" id="5827268at2"/>
<dbReference type="SUPFAM" id="SSF53300">
    <property type="entry name" value="vWA-like"/>
    <property type="match status" value="1"/>
</dbReference>
<evidence type="ECO:0000313" key="5">
    <source>
        <dbReference type="EMBL" id="QDT37331.1"/>
    </source>
</evidence>
<evidence type="ECO:0000256" key="1">
    <source>
        <dbReference type="SAM" id="Coils"/>
    </source>
</evidence>
<protein>
    <recommendedName>
        <fullName evidence="4">VWFA domain-containing protein</fullName>
    </recommendedName>
</protein>
<evidence type="ECO:0000256" key="3">
    <source>
        <dbReference type="SAM" id="SignalP"/>
    </source>
</evidence>
<feature type="chain" id="PRO_5021794807" description="VWFA domain-containing protein" evidence="3">
    <location>
        <begin position="30"/>
        <end position="392"/>
    </location>
</feature>
<dbReference type="SMART" id="SM00327">
    <property type="entry name" value="VWA"/>
    <property type="match status" value="1"/>
</dbReference>
<accession>A0A517R0C5</accession>
<gene>
    <name evidence="5" type="ORF">Pan189_17040</name>
</gene>
<keyword evidence="6" id="KW-1185">Reference proteome</keyword>
<dbReference type="KEGG" id="svp:Pan189_17040"/>
<dbReference type="EMBL" id="CP036268">
    <property type="protein sequence ID" value="QDT37331.1"/>
    <property type="molecule type" value="Genomic_DNA"/>
</dbReference>
<dbReference type="InterPro" id="IPR036465">
    <property type="entry name" value="vWFA_dom_sf"/>
</dbReference>
<evidence type="ECO:0000256" key="2">
    <source>
        <dbReference type="SAM" id="MobiDB-lite"/>
    </source>
</evidence>